<dbReference type="Pfam" id="PF01370">
    <property type="entry name" value="Epimerase"/>
    <property type="match status" value="1"/>
</dbReference>
<feature type="region of interest" description="Disordered" evidence="2">
    <location>
        <begin position="178"/>
        <end position="199"/>
    </location>
</feature>
<comment type="similarity">
    <text evidence="1">Belongs to the NAD(P)-dependent epimerase/dehydratase family. SDR39U1 subfamily.</text>
</comment>
<dbReference type="InterPro" id="IPR036291">
    <property type="entry name" value="NAD(P)-bd_dom_sf"/>
</dbReference>
<dbReference type="SUPFAM" id="SSF51735">
    <property type="entry name" value="NAD(P)-binding Rossmann-fold domains"/>
    <property type="match status" value="1"/>
</dbReference>
<dbReference type="CDD" id="cd07820">
    <property type="entry name" value="SRPBCC_3"/>
    <property type="match status" value="1"/>
</dbReference>
<dbReference type="NCBIfam" id="TIGR01777">
    <property type="entry name" value="yfcH"/>
    <property type="match status" value="1"/>
</dbReference>
<sequence length="512" mass="55421">MPRVEQETYLPFARDDVFAWYTRPGALTRLVPPFAGEVLEEPVDGPVDGATSRLSLTLPTLLGTGADAAAGMLGTVLPGSIPSRVTWVSRHEDFRPGHGFTDVMVSGPMRSWRHEREFHDDGPGTVLHETITYEMPAAPRLPGPVRRRIHRVFEAELRRIIDHRAHQTVQDLAFHQSTGHLASQQRERRSHLDCDTEDATPGPQVVAVSGASGMIGTQVCALLGGAGLEVRRLVRGAGTDPEDPAEIRWDPDTGLLDEEALADVDVVIHLAGHPLAARFTEEHKRKVRASRVDGTTLIADALARLETAQPRGRALISSSAIGWYGATPDDRTQQAEMLTEDLRCGTDFLAEACRAWEESARRAESSGVRVVTVRTGIVQSPSGGALQQMLPLYAAGLGGPLGTTQWQSWISLDDVAALIVHLALTPAARGPVNAVAPEPVRAREYARTLGAVLRRPSVVPVPGFGPKLLLGAQGARELVMADQRVSAEKALELGYAFRHHTLAEALRHVLGR</sequence>
<dbReference type="InterPro" id="IPR013549">
    <property type="entry name" value="DUF1731"/>
</dbReference>
<evidence type="ECO:0000313" key="6">
    <source>
        <dbReference type="Proteomes" id="UP001500236"/>
    </source>
</evidence>
<name>A0ABP6LLQ1_9MICC</name>
<evidence type="ECO:0000259" key="4">
    <source>
        <dbReference type="Pfam" id="PF08338"/>
    </source>
</evidence>
<evidence type="ECO:0000313" key="5">
    <source>
        <dbReference type="EMBL" id="GAA3050768.1"/>
    </source>
</evidence>
<reference evidence="6" key="1">
    <citation type="journal article" date="2019" name="Int. J. Syst. Evol. Microbiol.">
        <title>The Global Catalogue of Microorganisms (GCM) 10K type strain sequencing project: providing services to taxonomists for standard genome sequencing and annotation.</title>
        <authorList>
            <consortium name="The Broad Institute Genomics Platform"/>
            <consortium name="The Broad Institute Genome Sequencing Center for Infectious Disease"/>
            <person name="Wu L."/>
            <person name="Ma J."/>
        </authorList>
    </citation>
    <scope>NUCLEOTIDE SEQUENCE [LARGE SCALE GENOMIC DNA]</scope>
    <source>
        <strain evidence="6">JCM 14309</strain>
    </source>
</reference>
<dbReference type="InterPro" id="IPR023393">
    <property type="entry name" value="START-like_dom_sf"/>
</dbReference>
<dbReference type="EMBL" id="BAAAVT010000001">
    <property type="protein sequence ID" value="GAA3050768.1"/>
    <property type="molecule type" value="Genomic_DNA"/>
</dbReference>
<dbReference type="Proteomes" id="UP001500236">
    <property type="component" value="Unassembled WGS sequence"/>
</dbReference>
<dbReference type="RefSeq" id="WP_344683609.1">
    <property type="nucleotide sequence ID" value="NZ_BAAAVT010000001.1"/>
</dbReference>
<accession>A0ABP6LLQ1</accession>
<feature type="domain" description="NAD-dependent epimerase/dehydratase" evidence="3">
    <location>
        <begin position="207"/>
        <end position="428"/>
    </location>
</feature>
<dbReference type="Gene3D" id="3.30.530.20">
    <property type="match status" value="1"/>
</dbReference>
<organism evidence="5 6">
    <name type="scientific">Nesterenkonia aethiopica</name>
    <dbReference type="NCBI Taxonomy" id="269144"/>
    <lineage>
        <taxon>Bacteria</taxon>
        <taxon>Bacillati</taxon>
        <taxon>Actinomycetota</taxon>
        <taxon>Actinomycetes</taxon>
        <taxon>Micrococcales</taxon>
        <taxon>Micrococcaceae</taxon>
        <taxon>Nesterenkonia</taxon>
    </lineage>
</organism>
<proteinExistence type="inferred from homology"/>
<evidence type="ECO:0000256" key="1">
    <source>
        <dbReference type="ARBA" id="ARBA00009353"/>
    </source>
</evidence>
<dbReference type="PANTHER" id="PTHR11092">
    <property type="entry name" value="SUGAR NUCLEOTIDE EPIMERASE RELATED"/>
    <property type="match status" value="1"/>
</dbReference>
<dbReference type="InterPro" id="IPR001509">
    <property type="entry name" value="Epimerase_deHydtase"/>
</dbReference>
<dbReference type="Gene3D" id="3.40.50.720">
    <property type="entry name" value="NAD(P)-binding Rossmann-like Domain"/>
    <property type="match status" value="1"/>
</dbReference>
<evidence type="ECO:0000256" key="2">
    <source>
        <dbReference type="SAM" id="MobiDB-lite"/>
    </source>
</evidence>
<feature type="compositionally biased region" description="Basic and acidic residues" evidence="2">
    <location>
        <begin position="185"/>
        <end position="194"/>
    </location>
</feature>
<keyword evidence="6" id="KW-1185">Reference proteome</keyword>
<dbReference type="Pfam" id="PF08338">
    <property type="entry name" value="DUF1731"/>
    <property type="match status" value="1"/>
</dbReference>
<dbReference type="InterPro" id="IPR010099">
    <property type="entry name" value="SDR39U1"/>
</dbReference>
<dbReference type="SUPFAM" id="SSF55961">
    <property type="entry name" value="Bet v1-like"/>
    <property type="match status" value="1"/>
</dbReference>
<comment type="caution">
    <text evidence="5">The sequence shown here is derived from an EMBL/GenBank/DDBJ whole genome shotgun (WGS) entry which is preliminary data.</text>
</comment>
<feature type="domain" description="DUF1731" evidence="4">
    <location>
        <begin position="461"/>
        <end position="509"/>
    </location>
</feature>
<gene>
    <name evidence="5" type="ORF">GCM10010529_01070</name>
</gene>
<evidence type="ECO:0000259" key="3">
    <source>
        <dbReference type="Pfam" id="PF01370"/>
    </source>
</evidence>
<protein>
    <submittedName>
        <fullName evidence="5">TIGR01777 family oxidoreductase</fullName>
    </submittedName>
</protein>
<dbReference type="PANTHER" id="PTHR11092:SF0">
    <property type="entry name" value="EPIMERASE FAMILY PROTEIN SDR39U1"/>
    <property type="match status" value="1"/>
</dbReference>